<evidence type="ECO:0000259" key="8">
    <source>
        <dbReference type="PROSITE" id="PS50928"/>
    </source>
</evidence>
<feature type="transmembrane region" description="Helical" evidence="7">
    <location>
        <begin position="331"/>
        <end position="354"/>
    </location>
</feature>
<evidence type="ECO:0000256" key="2">
    <source>
        <dbReference type="ARBA" id="ARBA00022448"/>
    </source>
</evidence>
<dbReference type="Gene3D" id="1.10.3720.10">
    <property type="entry name" value="MetI-like"/>
    <property type="match status" value="1"/>
</dbReference>
<feature type="domain" description="ABC transmembrane type-1" evidence="8">
    <location>
        <begin position="125"/>
        <end position="354"/>
    </location>
</feature>
<keyword evidence="6 7" id="KW-0472">Membrane</keyword>
<feature type="transmembrane region" description="Helical" evidence="7">
    <location>
        <begin position="285"/>
        <end position="311"/>
    </location>
</feature>
<feature type="transmembrane region" description="Helical" evidence="7">
    <location>
        <begin position="164"/>
        <end position="189"/>
    </location>
</feature>
<evidence type="ECO:0000256" key="7">
    <source>
        <dbReference type="RuleBase" id="RU363032"/>
    </source>
</evidence>
<evidence type="ECO:0000256" key="6">
    <source>
        <dbReference type="ARBA" id="ARBA00023136"/>
    </source>
</evidence>
<organism evidence="9 10">
    <name type="scientific">Streptomyces pseudovenezuelae</name>
    <dbReference type="NCBI Taxonomy" id="67350"/>
    <lineage>
        <taxon>Bacteria</taxon>
        <taxon>Bacillati</taxon>
        <taxon>Actinomycetota</taxon>
        <taxon>Actinomycetes</taxon>
        <taxon>Kitasatosporales</taxon>
        <taxon>Streptomycetaceae</taxon>
        <taxon>Streptomyces</taxon>
        <taxon>Streptomyces aurantiacus group</taxon>
    </lineage>
</organism>
<evidence type="ECO:0000313" key="9">
    <source>
        <dbReference type="EMBL" id="MDH6220399.1"/>
    </source>
</evidence>
<keyword evidence="2 7" id="KW-0813">Transport</keyword>
<evidence type="ECO:0000256" key="5">
    <source>
        <dbReference type="ARBA" id="ARBA00022989"/>
    </source>
</evidence>
<comment type="subcellular location">
    <subcellularLocation>
        <location evidence="1 7">Cell membrane</location>
        <topology evidence="1 7">Multi-pass membrane protein</topology>
    </subcellularLocation>
</comment>
<keyword evidence="3" id="KW-1003">Cell membrane</keyword>
<feature type="transmembrane region" description="Helical" evidence="7">
    <location>
        <begin position="33"/>
        <end position="54"/>
    </location>
</feature>
<evidence type="ECO:0000256" key="4">
    <source>
        <dbReference type="ARBA" id="ARBA00022692"/>
    </source>
</evidence>
<dbReference type="PANTHER" id="PTHR43163">
    <property type="entry name" value="DIPEPTIDE TRANSPORT SYSTEM PERMEASE PROTEIN DPPB-RELATED"/>
    <property type="match status" value="1"/>
</dbReference>
<dbReference type="CDD" id="cd06261">
    <property type="entry name" value="TM_PBP2"/>
    <property type="match status" value="1"/>
</dbReference>
<feature type="transmembrane region" description="Helical" evidence="7">
    <location>
        <begin position="131"/>
        <end position="152"/>
    </location>
</feature>
<feature type="transmembrane region" description="Helical" evidence="7">
    <location>
        <begin position="227"/>
        <end position="246"/>
    </location>
</feature>
<dbReference type="Proteomes" id="UP001160499">
    <property type="component" value="Unassembled WGS sequence"/>
</dbReference>
<dbReference type="PROSITE" id="PS50928">
    <property type="entry name" value="ABC_TM1"/>
    <property type="match status" value="1"/>
</dbReference>
<dbReference type="SUPFAM" id="SSF161098">
    <property type="entry name" value="MetI-like"/>
    <property type="match status" value="1"/>
</dbReference>
<dbReference type="Pfam" id="PF00528">
    <property type="entry name" value="BPD_transp_1"/>
    <property type="match status" value="1"/>
</dbReference>
<dbReference type="EMBL" id="JARXVH010000016">
    <property type="protein sequence ID" value="MDH6220399.1"/>
    <property type="molecule type" value="Genomic_DNA"/>
</dbReference>
<sequence>MSAGTSTVVRPRLPRPARPRWLSGPVWVFLRRLAVIPVVLFALASLVFLAIRLLPGSPATSLAAGGNSTSAQQFDVNEERVTKALGLDQPLLTQYGHFLDDLVHLRLGTSFYGSNSVLGLLGDALPATVELTLAAMTVAVLIGVLSGVIAALRKGSWVDTSTRAVATVSFSLPWFALGVLGIVVFGVWLRWLPVLGRLPSSLDYTPTTNFVLLDAILQDRPELVWPWIQHLILPAVTLALSMAGFITRIVRASVLEVLGDDFVRTARMKGLSEGAVVRRHVLRNAWLPIVTVLGLQFGSLLGGSVITETVFSYPGVGRLLVQGVLQRDYPVVQGAALAIALLFTLVNHAVDLLYTVLDPRIRKG</sequence>
<dbReference type="InterPro" id="IPR045621">
    <property type="entry name" value="BPD_transp_1_N"/>
</dbReference>
<keyword evidence="5 7" id="KW-1133">Transmembrane helix</keyword>
<dbReference type="InterPro" id="IPR000515">
    <property type="entry name" value="MetI-like"/>
</dbReference>
<accession>A0ABT6LX82</accession>
<name>A0ABT6LX82_9ACTN</name>
<keyword evidence="4 7" id="KW-0812">Transmembrane</keyword>
<proteinExistence type="inferred from homology"/>
<comment type="similarity">
    <text evidence="7">Belongs to the binding-protein-dependent transport system permease family.</text>
</comment>
<dbReference type="InterPro" id="IPR035906">
    <property type="entry name" value="MetI-like_sf"/>
</dbReference>
<dbReference type="Pfam" id="PF19300">
    <property type="entry name" value="BPD_transp_1_N"/>
    <property type="match status" value="1"/>
</dbReference>
<dbReference type="PANTHER" id="PTHR43163:SF6">
    <property type="entry name" value="DIPEPTIDE TRANSPORT SYSTEM PERMEASE PROTEIN DPPB-RELATED"/>
    <property type="match status" value="1"/>
</dbReference>
<comment type="caution">
    <text evidence="9">The sequence shown here is derived from an EMBL/GenBank/DDBJ whole genome shotgun (WGS) entry which is preliminary data.</text>
</comment>
<evidence type="ECO:0000313" key="10">
    <source>
        <dbReference type="Proteomes" id="UP001160499"/>
    </source>
</evidence>
<keyword evidence="10" id="KW-1185">Reference proteome</keyword>
<evidence type="ECO:0000256" key="1">
    <source>
        <dbReference type="ARBA" id="ARBA00004651"/>
    </source>
</evidence>
<gene>
    <name evidence="9" type="ORF">M2283_007739</name>
</gene>
<protein>
    <submittedName>
        <fullName evidence="9">Peptide/nickel transport system permease protein</fullName>
    </submittedName>
</protein>
<reference evidence="9 10" key="1">
    <citation type="submission" date="2023-04" db="EMBL/GenBank/DDBJ databases">
        <title>Forest soil microbial communities from Buena Vista Peninsula, Colon Province, Panama.</title>
        <authorList>
            <person name="Bouskill N."/>
        </authorList>
    </citation>
    <scope>NUCLEOTIDE SEQUENCE [LARGE SCALE GENOMIC DNA]</scope>
    <source>
        <strain evidence="9 10">GGS1</strain>
    </source>
</reference>
<evidence type="ECO:0000256" key="3">
    <source>
        <dbReference type="ARBA" id="ARBA00022475"/>
    </source>
</evidence>
<dbReference type="RefSeq" id="WP_280881165.1">
    <property type="nucleotide sequence ID" value="NZ_JARXVH010000016.1"/>
</dbReference>